<evidence type="ECO:0000313" key="2">
    <source>
        <dbReference type="Proteomes" id="UP000275910"/>
    </source>
</evidence>
<reference evidence="1 2" key="1">
    <citation type="submission" date="2018-10" db="EMBL/GenBank/DDBJ databases">
        <title>The genome of Lysobacter enzymogenes OH11.</title>
        <authorList>
            <person name="Liu F."/>
            <person name="Zhao Y."/>
            <person name="Qian G."/>
            <person name="Chen Y."/>
            <person name="Xu H."/>
        </authorList>
    </citation>
    <scope>NUCLEOTIDE SEQUENCE [LARGE SCALE GENOMIC DNA]</scope>
    <source>
        <strain evidence="1 2">OH11</strain>
    </source>
</reference>
<dbReference type="InterPro" id="IPR006839">
    <property type="entry name" value="DarP"/>
</dbReference>
<dbReference type="Proteomes" id="UP000275910">
    <property type="component" value="Unassembled WGS sequence"/>
</dbReference>
<proteinExistence type="predicted"/>
<protein>
    <submittedName>
        <fullName evidence="1">DUF615 domain-containing protein</fullName>
    </submittedName>
</protein>
<dbReference type="RefSeq" id="WP_123647487.1">
    <property type="nucleotide sequence ID" value="NZ_RCTY01000024.1"/>
</dbReference>
<dbReference type="EMBL" id="RCTY01000024">
    <property type="protein sequence ID" value="ROU07070.1"/>
    <property type="molecule type" value="Genomic_DNA"/>
</dbReference>
<dbReference type="AlphaFoldDB" id="A0A3N2RHV1"/>
<sequence>MTIDERLLRIETWRTRFIAQGIEAIDAFALEYPAADKRELKRLVQQAQAISHRHGTARRLLRYLRALDEAR</sequence>
<gene>
    <name evidence="1" type="ORF">D9T17_11230</name>
</gene>
<comment type="caution">
    <text evidence="1">The sequence shown here is derived from an EMBL/GenBank/DDBJ whole genome shotgun (WGS) entry which is preliminary data.</text>
</comment>
<dbReference type="SUPFAM" id="SSF158710">
    <property type="entry name" value="PSPTO4464-like"/>
    <property type="match status" value="1"/>
</dbReference>
<evidence type="ECO:0000313" key="1">
    <source>
        <dbReference type="EMBL" id="ROU07070.1"/>
    </source>
</evidence>
<dbReference type="InterPro" id="IPR023153">
    <property type="entry name" value="DarP_sf"/>
</dbReference>
<name>A0A3N2RHV1_LYSEN</name>
<accession>A0A3N2RHV1</accession>
<dbReference type="Gene3D" id="1.10.60.30">
    <property type="entry name" value="PSPTO4464-like domains"/>
    <property type="match status" value="1"/>
</dbReference>
<dbReference type="Pfam" id="PF04751">
    <property type="entry name" value="DarP"/>
    <property type="match status" value="1"/>
</dbReference>
<organism evidence="1 2">
    <name type="scientific">Lysobacter enzymogenes</name>
    <dbReference type="NCBI Taxonomy" id="69"/>
    <lineage>
        <taxon>Bacteria</taxon>
        <taxon>Pseudomonadati</taxon>
        <taxon>Pseudomonadota</taxon>
        <taxon>Gammaproteobacteria</taxon>
        <taxon>Lysobacterales</taxon>
        <taxon>Lysobacteraceae</taxon>
        <taxon>Lysobacter</taxon>
    </lineage>
</organism>